<sequence length="348" mass="37850">MPALLFLLFLLSTLCHTSSAFAGKIVVNAVGDIMLAGKASASFARLGYDYPFAATVSALKNGDIAVGNLEAPLALNGTEFKNKKFRFKTDPRAATALKRAGFSILTLANNHMLDFGSDGLRETIYNLDQQGIQHSGAGETLATARREALVTCNGGKIAFLAYSLTYPEEFYAGDKRAGTAPGFRPYYQEDIARARAVADYVVVSFHWGTEKAAMTKSYQVAAAHRAVDAGADLVLGHHPHVLQGIERYKGSVIFYSLGNYAFGSLSSSDRSVIARITLDDGVKEVELIPLNVLNSEVSFQPRLLTGEKGQEVINRLNTMSKEMGTVIVDDHGRYLVDLTRDRESLARR</sequence>
<organism evidence="4 5">
    <name type="scientific">Geotalea uraniireducens (strain Rf4)</name>
    <name type="common">Geobacter uraniireducens</name>
    <dbReference type="NCBI Taxonomy" id="351605"/>
    <lineage>
        <taxon>Bacteria</taxon>
        <taxon>Pseudomonadati</taxon>
        <taxon>Thermodesulfobacteriota</taxon>
        <taxon>Desulfuromonadia</taxon>
        <taxon>Geobacterales</taxon>
        <taxon>Geobacteraceae</taxon>
        <taxon>Geotalea</taxon>
    </lineage>
</organism>
<evidence type="ECO:0000259" key="3">
    <source>
        <dbReference type="SMART" id="SM00854"/>
    </source>
</evidence>
<dbReference type="RefSeq" id="WP_011937229.1">
    <property type="nucleotide sequence ID" value="NC_009483.1"/>
</dbReference>
<dbReference type="InterPro" id="IPR052169">
    <property type="entry name" value="CW_Biosynth-Accessory"/>
</dbReference>
<dbReference type="InterPro" id="IPR029052">
    <property type="entry name" value="Metallo-depent_PP-like"/>
</dbReference>
<dbReference type="STRING" id="351605.Gura_0286"/>
<dbReference type="OrthoDB" id="5405713at2"/>
<dbReference type="SUPFAM" id="SSF56300">
    <property type="entry name" value="Metallo-dependent phosphatases"/>
    <property type="match status" value="1"/>
</dbReference>
<dbReference type="PANTHER" id="PTHR33393">
    <property type="entry name" value="POLYGLUTAMINE SYNTHESIS ACCESSORY PROTEIN RV0574C-RELATED"/>
    <property type="match status" value="1"/>
</dbReference>
<accession>A5GD46</accession>
<evidence type="ECO:0000313" key="5">
    <source>
        <dbReference type="Proteomes" id="UP000006695"/>
    </source>
</evidence>
<proteinExistence type="inferred from homology"/>
<feature type="domain" description="Capsule synthesis protein CapA" evidence="3">
    <location>
        <begin position="26"/>
        <end position="264"/>
    </location>
</feature>
<keyword evidence="5" id="KW-1185">Reference proteome</keyword>
<evidence type="ECO:0000313" key="4">
    <source>
        <dbReference type="EMBL" id="ABQ24502.1"/>
    </source>
</evidence>
<feature type="chain" id="PRO_5002683425" evidence="2">
    <location>
        <begin position="23"/>
        <end position="348"/>
    </location>
</feature>
<comment type="similarity">
    <text evidence="1">Belongs to the CapA family.</text>
</comment>
<evidence type="ECO:0000256" key="1">
    <source>
        <dbReference type="ARBA" id="ARBA00005662"/>
    </source>
</evidence>
<dbReference type="AlphaFoldDB" id="A5GD46"/>
<dbReference type="SMART" id="SM00854">
    <property type="entry name" value="PGA_cap"/>
    <property type="match status" value="1"/>
</dbReference>
<dbReference type="KEGG" id="gur:Gura_0286"/>
<gene>
    <name evidence="4" type="ordered locus">Gura_0286</name>
</gene>
<name>A5GD46_GEOUR</name>
<dbReference type="Proteomes" id="UP000006695">
    <property type="component" value="Chromosome"/>
</dbReference>
<dbReference type="Pfam" id="PF09587">
    <property type="entry name" value="PGA_cap"/>
    <property type="match status" value="1"/>
</dbReference>
<dbReference type="PANTHER" id="PTHR33393:SF13">
    <property type="entry name" value="PGA BIOSYNTHESIS PROTEIN CAPA"/>
    <property type="match status" value="1"/>
</dbReference>
<reference evidence="4 5" key="1">
    <citation type="submission" date="2007-05" db="EMBL/GenBank/DDBJ databases">
        <title>Complete sequence of Geobacter uraniireducens Rf4.</title>
        <authorList>
            <consortium name="US DOE Joint Genome Institute"/>
            <person name="Copeland A."/>
            <person name="Lucas S."/>
            <person name="Lapidus A."/>
            <person name="Barry K."/>
            <person name="Detter J.C."/>
            <person name="Glavina del Rio T."/>
            <person name="Hammon N."/>
            <person name="Israni S."/>
            <person name="Dalin E."/>
            <person name="Tice H."/>
            <person name="Pitluck S."/>
            <person name="Chertkov O."/>
            <person name="Brettin T."/>
            <person name="Bruce D."/>
            <person name="Han C."/>
            <person name="Schmutz J."/>
            <person name="Larimer F."/>
            <person name="Land M."/>
            <person name="Hauser L."/>
            <person name="Kyrpides N."/>
            <person name="Mikhailova N."/>
            <person name="Shelobolina E."/>
            <person name="Aklujkar M."/>
            <person name="Lovley D."/>
            <person name="Richardson P."/>
        </authorList>
    </citation>
    <scope>NUCLEOTIDE SEQUENCE [LARGE SCALE GENOMIC DNA]</scope>
    <source>
        <strain evidence="4 5">Rf4</strain>
    </source>
</reference>
<dbReference type="InterPro" id="IPR019079">
    <property type="entry name" value="Capsule_synth_CapA"/>
</dbReference>
<dbReference type="Gene3D" id="3.60.21.10">
    <property type="match status" value="1"/>
</dbReference>
<dbReference type="HOGENOM" id="CLU_038823_2_2_7"/>
<protein>
    <submittedName>
        <fullName evidence="4">Putative enzyme of poly-gamma-glutamate biosynthesis (Capsule formation)-like protein</fullName>
    </submittedName>
</protein>
<evidence type="ECO:0000256" key="2">
    <source>
        <dbReference type="SAM" id="SignalP"/>
    </source>
</evidence>
<keyword evidence="2" id="KW-0732">Signal</keyword>
<dbReference type="EMBL" id="CP000698">
    <property type="protein sequence ID" value="ABQ24502.1"/>
    <property type="molecule type" value="Genomic_DNA"/>
</dbReference>
<feature type="signal peptide" evidence="2">
    <location>
        <begin position="1"/>
        <end position="22"/>
    </location>
</feature>
<dbReference type="CDD" id="cd07381">
    <property type="entry name" value="MPP_CapA"/>
    <property type="match status" value="1"/>
</dbReference>